<gene>
    <name evidence="1" type="ORF">ABID39_001032</name>
</gene>
<evidence type="ECO:0000313" key="1">
    <source>
        <dbReference type="EMBL" id="MET3560338.1"/>
    </source>
</evidence>
<keyword evidence="2" id="KW-1185">Reference proteome</keyword>
<dbReference type="EMBL" id="JBEPLT010000009">
    <property type="protein sequence ID" value="MET3560338.1"/>
    <property type="molecule type" value="Genomic_DNA"/>
</dbReference>
<protein>
    <submittedName>
        <fullName evidence="1">Uncharacterized protein</fullName>
    </submittedName>
</protein>
<organism evidence="1 2">
    <name type="scientific">Bartonella japonica</name>
    <dbReference type="NCBI Taxonomy" id="357761"/>
    <lineage>
        <taxon>Bacteria</taxon>
        <taxon>Pseudomonadati</taxon>
        <taxon>Pseudomonadota</taxon>
        <taxon>Alphaproteobacteria</taxon>
        <taxon>Hyphomicrobiales</taxon>
        <taxon>Bartonellaceae</taxon>
        <taxon>Bartonella</taxon>
    </lineage>
</organism>
<reference evidence="1 2" key="1">
    <citation type="submission" date="2024-06" db="EMBL/GenBank/DDBJ databases">
        <title>Genomic Encyclopedia of Type Strains, Phase IV (KMG-IV): sequencing the most valuable type-strain genomes for metagenomic binning, comparative biology and taxonomic classification.</title>
        <authorList>
            <person name="Goeker M."/>
        </authorList>
    </citation>
    <scope>NUCLEOTIDE SEQUENCE [LARGE SCALE GENOMIC DNA]</scope>
    <source>
        <strain evidence="1 2">DSM 23650</strain>
    </source>
</reference>
<proteinExistence type="predicted"/>
<sequence length="75" mass="8853">MIDEATQIIQGQNDKSYVLFYYEADAQYRIYEGKASLAWEGFLACWRAFEYASTLPKRHFSKSCLRRQKRTRSGC</sequence>
<name>A0ABV2FP70_9HYPH</name>
<accession>A0ABV2FP70</accession>
<comment type="caution">
    <text evidence="1">The sequence shown here is derived from an EMBL/GenBank/DDBJ whole genome shotgun (WGS) entry which is preliminary data.</text>
</comment>
<evidence type="ECO:0000313" key="2">
    <source>
        <dbReference type="Proteomes" id="UP001549112"/>
    </source>
</evidence>
<dbReference type="Proteomes" id="UP001549112">
    <property type="component" value="Unassembled WGS sequence"/>
</dbReference>